<dbReference type="PANTHER" id="PTHR34220">
    <property type="entry name" value="SENSOR HISTIDINE KINASE YPDA"/>
    <property type="match status" value="1"/>
</dbReference>
<gene>
    <name evidence="3" type="ORF">IAB99_01155</name>
</gene>
<name>A0A9D9I5K5_9BACT</name>
<keyword evidence="3" id="KW-0418">Kinase</keyword>
<sequence>MAPPVPEFGGIGFRPFHFLFVNTLLYVCAIGTAIVFRIIRRWYENEKRRKEQEHSHVRIELQNLKNQLNPHFLFNALNNIYSFIGSDSDHARRSLDSLCELLRYALYRSDRPEVYFREEVSFIRNYIDLAGERLPDDTDQYGVTDNEKYYSYLEIETM</sequence>
<organism evidence="3 4">
    <name type="scientific">Candidatus Cryptobacteroides faecipullorum</name>
    <dbReference type="NCBI Taxonomy" id="2840764"/>
    <lineage>
        <taxon>Bacteria</taxon>
        <taxon>Pseudomonadati</taxon>
        <taxon>Bacteroidota</taxon>
        <taxon>Bacteroidia</taxon>
        <taxon>Bacteroidales</taxon>
        <taxon>Candidatus Cryptobacteroides</taxon>
    </lineage>
</organism>
<accession>A0A9D9I5K5</accession>
<dbReference type="GO" id="GO:0016020">
    <property type="term" value="C:membrane"/>
    <property type="evidence" value="ECO:0007669"/>
    <property type="project" value="InterPro"/>
</dbReference>
<keyword evidence="1" id="KW-0472">Membrane</keyword>
<protein>
    <submittedName>
        <fullName evidence="3">Histidine kinase</fullName>
    </submittedName>
</protein>
<dbReference type="InterPro" id="IPR050640">
    <property type="entry name" value="Bact_2-comp_sensor_kinase"/>
</dbReference>
<evidence type="ECO:0000313" key="3">
    <source>
        <dbReference type="EMBL" id="MBO8466357.1"/>
    </source>
</evidence>
<comment type="caution">
    <text evidence="3">The sequence shown here is derived from an EMBL/GenBank/DDBJ whole genome shotgun (WGS) entry which is preliminary data.</text>
</comment>
<dbReference type="EMBL" id="JADIMH010000007">
    <property type="protein sequence ID" value="MBO8466357.1"/>
    <property type="molecule type" value="Genomic_DNA"/>
</dbReference>
<proteinExistence type="predicted"/>
<evidence type="ECO:0000256" key="1">
    <source>
        <dbReference type="SAM" id="Phobius"/>
    </source>
</evidence>
<feature type="domain" description="Signal transduction histidine kinase internal region" evidence="2">
    <location>
        <begin position="60"/>
        <end position="136"/>
    </location>
</feature>
<dbReference type="PANTHER" id="PTHR34220:SF7">
    <property type="entry name" value="SENSOR HISTIDINE KINASE YPDA"/>
    <property type="match status" value="1"/>
</dbReference>
<reference evidence="3" key="2">
    <citation type="journal article" date="2021" name="PeerJ">
        <title>Extensive microbial diversity within the chicken gut microbiome revealed by metagenomics and culture.</title>
        <authorList>
            <person name="Gilroy R."/>
            <person name="Ravi A."/>
            <person name="Getino M."/>
            <person name="Pursley I."/>
            <person name="Horton D.L."/>
            <person name="Alikhan N.F."/>
            <person name="Baker D."/>
            <person name="Gharbi K."/>
            <person name="Hall N."/>
            <person name="Watson M."/>
            <person name="Adriaenssens E.M."/>
            <person name="Foster-Nyarko E."/>
            <person name="Jarju S."/>
            <person name="Secka A."/>
            <person name="Antonio M."/>
            <person name="Oren A."/>
            <person name="Chaudhuri R.R."/>
            <person name="La Ragione R."/>
            <person name="Hildebrand F."/>
            <person name="Pallen M.J."/>
        </authorList>
    </citation>
    <scope>NUCLEOTIDE SEQUENCE</scope>
    <source>
        <strain evidence="3">B1-15692</strain>
    </source>
</reference>
<dbReference type="Pfam" id="PF06580">
    <property type="entry name" value="His_kinase"/>
    <property type="match status" value="1"/>
</dbReference>
<feature type="transmembrane region" description="Helical" evidence="1">
    <location>
        <begin position="16"/>
        <end position="39"/>
    </location>
</feature>
<dbReference type="Proteomes" id="UP000823660">
    <property type="component" value="Unassembled WGS sequence"/>
</dbReference>
<dbReference type="InterPro" id="IPR010559">
    <property type="entry name" value="Sig_transdc_His_kin_internal"/>
</dbReference>
<evidence type="ECO:0000259" key="2">
    <source>
        <dbReference type="Pfam" id="PF06580"/>
    </source>
</evidence>
<keyword evidence="1" id="KW-0812">Transmembrane</keyword>
<evidence type="ECO:0000313" key="4">
    <source>
        <dbReference type="Proteomes" id="UP000823660"/>
    </source>
</evidence>
<reference evidence="3" key="1">
    <citation type="submission" date="2020-10" db="EMBL/GenBank/DDBJ databases">
        <authorList>
            <person name="Gilroy R."/>
        </authorList>
    </citation>
    <scope>NUCLEOTIDE SEQUENCE</scope>
    <source>
        <strain evidence="3">B1-15692</strain>
    </source>
</reference>
<dbReference type="GO" id="GO:0000155">
    <property type="term" value="F:phosphorelay sensor kinase activity"/>
    <property type="evidence" value="ECO:0007669"/>
    <property type="project" value="InterPro"/>
</dbReference>
<dbReference type="AlphaFoldDB" id="A0A9D9I5K5"/>
<keyword evidence="3" id="KW-0808">Transferase</keyword>
<keyword evidence="1" id="KW-1133">Transmembrane helix</keyword>